<protein>
    <submittedName>
        <fullName evidence="2">Uncharacterized protein</fullName>
    </submittedName>
</protein>
<gene>
    <name evidence="2" type="ORF">P691DRAFT_809663</name>
</gene>
<dbReference type="EMBL" id="MU151535">
    <property type="protein sequence ID" value="KAF9442992.1"/>
    <property type="molecule type" value="Genomic_DNA"/>
</dbReference>
<sequence>YALLEPLCRPQQSIAILPERGKSGQRADLTSQLKRPPTPAEAPLGAFSSQALHPQKSFFWPTQSGSITPECR</sequence>
<name>A0A9P5X415_9AGAR</name>
<evidence type="ECO:0000313" key="3">
    <source>
        <dbReference type="Proteomes" id="UP000807342"/>
    </source>
</evidence>
<feature type="region of interest" description="Disordered" evidence="1">
    <location>
        <begin position="20"/>
        <end position="47"/>
    </location>
</feature>
<proteinExistence type="predicted"/>
<evidence type="ECO:0000256" key="1">
    <source>
        <dbReference type="SAM" id="MobiDB-lite"/>
    </source>
</evidence>
<reference evidence="2" key="1">
    <citation type="submission" date="2020-11" db="EMBL/GenBank/DDBJ databases">
        <authorList>
            <consortium name="DOE Joint Genome Institute"/>
            <person name="Ahrendt S."/>
            <person name="Riley R."/>
            <person name="Andreopoulos W."/>
            <person name="Labutti K."/>
            <person name="Pangilinan J."/>
            <person name="Ruiz-Duenas F.J."/>
            <person name="Barrasa J.M."/>
            <person name="Sanchez-Garcia M."/>
            <person name="Camarero S."/>
            <person name="Miyauchi S."/>
            <person name="Serrano A."/>
            <person name="Linde D."/>
            <person name="Babiker R."/>
            <person name="Drula E."/>
            <person name="Ayuso-Fernandez I."/>
            <person name="Pacheco R."/>
            <person name="Padilla G."/>
            <person name="Ferreira P."/>
            <person name="Barriuso J."/>
            <person name="Kellner H."/>
            <person name="Castanera R."/>
            <person name="Alfaro M."/>
            <person name="Ramirez L."/>
            <person name="Pisabarro A.G."/>
            <person name="Kuo A."/>
            <person name="Tritt A."/>
            <person name="Lipzen A."/>
            <person name="He G."/>
            <person name="Yan M."/>
            <person name="Ng V."/>
            <person name="Cullen D."/>
            <person name="Martin F."/>
            <person name="Rosso M.-N."/>
            <person name="Henrissat B."/>
            <person name="Hibbett D."/>
            <person name="Martinez A.T."/>
            <person name="Grigoriev I.V."/>
        </authorList>
    </citation>
    <scope>NUCLEOTIDE SEQUENCE</scope>
    <source>
        <strain evidence="2">MF-IS2</strain>
    </source>
</reference>
<evidence type="ECO:0000313" key="2">
    <source>
        <dbReference type="EMBL" id="KAF9442992.1"/>
    </source>
</evidence>
<comment type="caution">
    <text evidence="2">The sequence shown here is derived from an EMBL/GenBank/DDBJ whole genome shotgun (WGS) entry which is preliminary data.</text>
</comment>
<feature type="non-terminal residue" evidence="2">
    <location>
        <position position="1"/>
    </location>
</feature>
<dbReference type="AlphaFoldDB" id="A0A9P5X415"/>
<dbReference type="Proteomes" id="UP000807342">
    <property type="component" value="Unassembled WGS sequence"/>
</dbReference>
<keyword evidence="3" id="KW-1185">Reference proteome</keyword>
<organism evidence="2 3">
    <name type="scientific">Macrolepiota fuliginosa MF-IS2</name>
    <dbReference type="NCBI Taxonomy" id="1400762"/>
    <lineage>
        <taxon>Eukaryota</taxon>
        <taxon>Fungi</taxon>
        <taxon>Dikarya</taxon>
        <taxon>Basidiomycota</taxon>
        <taxon>Agaricomycotina</taxon>
        <taxon>Agaricomycetes</taxon>
        <taxon>Agaricomycetidae</taxon>
        <taxon>Agaricales</taxon>
        <taxon>Agaricineae</taxon>
        <taxon>Agaricaceae</taxon>
        <taxon>Macrolepiota</taxon>
    </lineage>
</organism>
<accession>A0A9P5X415</accession>